<name>A0ABT6FL19_9BACT</name>
<dbReference type="Proteomes" id="UP001216907">
    <property type="component" value="Unassembled WGS sequence"/>
</dbReference>
<keyword evidence="3" id="KW-1185">Reference proteome</keyword>
<keyword evidence="1" id="KW-1133">Transmembrane helix</keyword>
<feature type="transmembrane region" description="Helical" evidence="1">
    <location>
        <begin position="54"/>
        <end position="72"/>
    </location>
</feature>
<comment type="caution">
    <text evidence="2">The sequence shown here is derived from an EMBL/GenBank/DDBJ whole genome shotgun (WGS) entry which is preliminary data.</text>
</comment>
<organism evidence="2 3">
    <name type="scientific">Paludisphaera mucosa</name>
    <dbReference type="NCBI Taxonomy" id="3030827"/>
    <lineage>
        <taxon>Bacteria</taxon>
        <taxon>Pseudomonadati</taxon>
        <taxon>Planctomycetota</taxon>
        <taxon>Planctomycetia</taxon>
        <taxon>Isosphaerales</taxon>
        <taxon>Isosphaeraceae</taxon>
        <taxon>Paludisphaera</taxon>
    </lineage>
</organism>
<gene>
    <name evidence="2" type="ORF">PZE19_30980</name>
</gene>
<evidence type="ECO:0000313" key="3">
    <source>
        <dbReference type="Proteomes" id="UP001216907"/>
    </source>
</evidence>
<evidence type="ECO:0000256" key="1">
    <source>
        <dbReference type="SAM" id="Phobius"/>
    </source>
</evidence>
<feature type="transmembrane region" description="Helical" evidence="1">
    <location>
        <begin position="79"/>
        <end position="95"/>
    </location>
</feature>
<reference evidence="2 3" key="1">
    <citation type="submission" date="2023-03" db="EMBL/GenBank/DDBJ databases">
        <title>Paludisphaera mucosa sp. nov. a novel planctomycete from northern fen.</title>
        <authorList>
            <person name="Ivanova A."/>
        </authorList>
    </citation>
    <scope>NUCLEOTIDE SEQUENCE [LARGE SCALE GENOMIC DNA]</scope>
    <source>
        <strain evidence="2 3">Pla2</strain>
    </source>
</reference>
<protein>
    <submittedName>
        <fullName evidence="2">Uncharacterized protein</fullName>
    </submittedName>
</protein>
<sequence>MDLRRTTTHHRRADRIALGGLRIALAATFAALGWGLLALPGFEDGAARLGLGAGGRILLGVSHLAVGVALLATNPAAGAACWLGALVVWATVRWLPEDLRVAPVGPCLLTLALLALVVAAGLRRREADAAWRSMLTRYAEGRGPGRSK</sequence>
<evidence type="ECO:0000313" key="2">
    <source>
        <dbReference type="EMBL" id="MDG3008214.1"/>
    </source>
</evidence>
<accession>A0ABT6FL19</accession>
<feature type="transmembrane region" description="Helical" evidence="1">
    <location>
        <begin position="101"/>
        <end position="122"/>
    </location>
</feature>
<keyword evidence="1" id="KW-0472">Membrane</keyword>
<dbReference type="RefSeq" id="WP_277864541.1">
    <property type="nucleotide sequence ID" value="NZ_JARRAG010000003.1"/>
</dbReference>
<dbReference type="EMBL" id="JARRAG010000003">
    <property type="protein sequence ID" value="MDG3008214.1"/>
    <property type="molecule type" value="Genomic_DNA"/>
</dbReference>
<proteinExistence type="predicted"/>
<feature type="transmembrane region" description="Helical" evidence="1">
    <location>
        <begin position="21"/>
        <end position="42"/>
    </location>
</feature>
<keyword evidence="1" id="KW-0812">Transmembrane</keyword>